<evidence type="ECO:0000313" key="2">
    <source>
        <dbReference type="Proteomes" id="UP000441333"/>
    </source>
</evidence>
<dbReference type="PANTHER" id="PTHR39324:SF1">
    <property type="entry name" value="CALCIUM DODECIN"/>
    <property type="match status" value="1"/>
</dbReference>
<dbReference type="AlphaFoldDB" id="A0A6N6MCW0"/>
<dbReference type="Pfam" id="PF07311">
    <property type="entry name" value="Dodecin"/>
    <property type="match status" value="1"/>
</dbReference>
<organism evidence="1 2">
    <name type="scientific">Pseudotamlana haliotis</name>
    <dbReference type="NCBI Taxonomy" id="2614804"/>
    <lineage>
        <taxon>Bacteria</taxon>
        <taxon>Pseudomonadati</taxon>
        <taxon>Bacteroidota</taxon>
        <taxon>Flavobacteriia</taxon>
        <taxon>Flavobacteriales</taxon>
        <taxon>Flavobacteriaceae</taxon>
        <taxon>Pseudotamlana</taxon>
    </lineage>
</organism>
<dbReference type="Proteomes" id="UP000441333">
    <property type="component" value="Unassembled WGS sequence"/>
</dbReference>
<sequence length="69" mass="7789">MEDHIYKIIEIVGTSEKSSDDAVTNALNKASKSIQNLRWFETTNTRGSIKDGKVDRWQVTIKLGFTMNG</sequence>
<dbReference type="SUPFAM" id="SSF89807">
    <property type="entry name" value="Dodecin-like"/>
    <property type="match status" value="1"/>
</dbReference>
<dbReference type="InterPro" id="IPR036694">
    <property type="entry name" value="Dodecin-like_sf"/>
</dbReference>
<dbReference type="InterPro" id="IPR050049">
    <property type="entry name" value="Dodecin_bact"/>
</dbReference>
<dbReference type="InterPro" id="IPR009923">
    <property type="entry name" value="Dodecin"/>
</dbReference>
<dbReference type="InterPro" id="IPR025543">
    <property type="entry name" value="Dodecin-like"/>
</dbReference>
<dbReference type="Gene3D" id="3.30.1660.10">
    <property type="entry name" value="Flavin-binding protein dodecin"/>
    <property type="match status" value="1"/>
</dbReference>
<dbReference type="PANTHER" id="PTHR39324">
    <property type="entry name" value="CALCIUM DODECIN"/>
    <property type="match status" value="1"/>
</dbReference>
<gene>
    <name evidence="1" type="ORF">F6U93_12060</name>
</gene>
<reference evidence="1 2" key="1">
    <citation type="submission" date="2019-09" db="EMBL/GenBank/DDBJ databases">
        <authorList>
            <person name="Cao W.R."/>
        </authorList>
    </citation>
    <scope>NUCLEOTIDE SEQUENCE [LARGE SCALE GENOMIC DNA]</scope>
    <source>
        <strain evidence="1 2">B1N29</strain>
    </source>
</reference>
<dbReference type="RefSeq" id="WP_150940146.1">
    <property type="nucleotide sequence ID" value="NZ_WAAT01000050.1"/>
</dbReference>
<proteinExistence type="predicted"/>
<dbReference type="NCBIfam" id="NF043052">
    <property type="entry name" value="DodecBact"/>
    <property type="match status" value="1"/>
</dbReference>
<name>A0A6N6MCW0_9FLAO</name>
<comment type="caution">
    <text evidence="1">The sequence shown here is derived from an EMBL/GenBank/DDBJ whole genome shotgun (WGS) entry which is preliminary data.</text>
</comment>
<evidence type="ECO:0000313" key="1">
    <source>
        <dbReference type="EMBL" id="KAB1067148.1"/>
    </source>
</evidence>
<accession>A0A6N6MCW0</accession>
<dbReference type="EMBL" id="WAAT01000050">
    <property type="protein sequence ID" value="KAB1067148.1"/>
    <property type="molecule type" value="Genomic_DNA"/>
</dbReference>
<protein>
    <submittedName>
        <fullName evidence="1">Dodecin domain-containing protein</fullName>
    </submittedName>
</protein>
<keyword evidence="2" id="KW-1185">Reference proteome</keyword>